<dbReference type="Proteomes" id="UP001412067">
    <property type="component" value="Unassembled WGS sequence"/>
</dbReference>
<dbReference type="PROSITE" id="PS51375">
    <property type="entry name" value="PPR"/>
    <property type="match status" value="1"/>
</dbReference>
<dbReference type="NCBIfam" id="TIGR00756">
    <property type="entry name" value="PPR"/>
    <property type="match status" value="1"/>
</dbReference>
<organism evidence="5 6">
    <name type="scientific">Platanthera guangdongensis</name>
    <dbReference type="NCBI Taxonomy" id="2320717"/>
    <lineage>
        <taxon>Eukaryota</taxon>
        <taxon>Viridiplantae</taxon>
        <taxon>Streptophyta</taxon>
        <taxon>Embryophyta</taxon>
        <taxon>Tracheophyta</taxon>
        <taxon>Spermatophyta</taxon>
        <taxon>Magnoliopsida</taxon>
        <taxon>Liliopsida</taxon>
        <taxon>Asparagales</taxon>
        <taxon>Orchidaceae</taxon>
        <taxon>Orchidoideae</taxon>
        <taxon>Orchideae</taxon>
        <taxon>Orchidinae</taxon>
        <taxon>Platanthera</taxon>
    </lineage>
</organism>
<evidence type="ECO:0000313" key="5">
    <source>
        <dbReference type="EMBL" id="KAK8942090.1"/>
    </source>
</evidence>
<evidence type="ECO:0000256" key="1">
    <source>
        <dbReference type="ARBA" id="ARBA00007626"/>
    </source>
</evidence>
<sequence>MVPSNESQSDLECFHTLIMFQGTSDREMVLIKIVEHADADTDFVPRETDRVADFCARYATTSSFYWPTTINTLTEFSKRTFLNPNPFWITTWRYRTPPYSAPPPEFRNSRPRPHFVPLVIRRPQISNSSSASVCRLNSTSSSSSSSDDMANLRETITLLTKKACTPMHGGEVDDIRSKISSLVDELLTSSRLNNLEDDDDLIDFVAFLEYRSAVFLWRLKLTDAVLHLVPEEHAEPSPSLAGPTGPISSAISSPMPAVAGYEAPGFYGRLMLIDKVENVLKQIHDHARLSPNLSTYNILMAAYLTAWMWDRMESTYEGMLTGNVKPDAFTHCLMLRGYAHACISRRWRRCTN</sequence>
<dbReference type="InterPro" id="IPR011990">
    <property type="entry name" value="TPR-like_helical_dom_sf"/>
</dbReference>
<protein>
    <submittedName>
        <fullName evidence="5">Uncharacterized protein</fullName>
    </submittedName>
</protein>
<proteinExistence type="inferred from homology"/>
<evidence type="ECO:0000313" key="6">
    <source>
        <dbReference type="Proteomes" id="UP001412067"/>
    </source>
</evidence>
<evidence type="ECO:0000256" key="4">
    <source>
        <dbReference type="SAM" id="MobiDB-lite"/>
    </source>
</evidence>
<keyword evidence="6" id="KW-1185">Reference proteome</keyword>
<keyword evidence="2" id="KW-0677">Repeat</keyword>
<dbReference type="Gene3D" id="1.25.40.10">
    <property type="entry name" value="Tetratricopeptide repeat domain"/>
    <property type="match status" value="1"/>
</dbReference>
<dbReference type="PANTHER" id="PTHR47874">
    <property type="entry name" value="EXPRESSED PROTEIN"/>
    <property type="match status" value="1"/>
</dbReference>
<dbReference type="Pfam" id="PF13041">
    <property type="entry name" value="PPR_2"/>
    <property type="match status" value="1"/>
</dbReference>
<feature type="region of interest" description="Disordered" evidence="4">
    <location>
        <begin position="130"/>
        <end position="149"/>
    </location>
</feature>
<dbReference type="EMBL" id="JBBWWR010000019">
    <property type="protein sequence ID" value="KAK8942090.1"/>
    <property type="molecule type" value="Genomic_DNA"/>
</dbReference>
<feature type="repeat" description="PPR" evidence="3">
    <location>
        <begin position="292"/>
        <end position="326"/>
    </location>
</feature>
<comment type="similarity">
    <text evidence="1">Belongs to the PPR family. P subfamily.</text>
</comment>
<accession>A0ABR2LJR6</accession>
<dbReference type="PANTHER" id="PTHR47874:SF1">
    <property type="entry name" value="OS05G0407900 PROTEIN"/>
    <property type="match status" value="1"/>
</dbReference>
<dbReference type="InterPro" id="IPR002885">
    <property type="entry name" value="PPR_rpt"/>
</dbReference>
<evidence type="ECO:0000256" key="3">
    <source>
        <dbReference type="PROSITE-ProRule" id="PRU00708"/>
    </source>
</evidence>
<name>A0ABR2LJR6_9ASPA</name>
<comment type="caution">
    <text evidence="5">The sequence shown here is derived from an EMBL/GenBank/DDBJ whole genome shotgun (WGS) entry which is preliminary data.</text>
</comment>
<gene>
    <name evidence="5" type="ORF">KSP40_PGU012711</name>
</gene>
<dbReference type="InterPro" id="IPR044179">
    <property type="entry name" value="PPR5-like"/>
</dbReference>
<evidence type="ECO:0000256" key="2">
    <source>
        <dbReference type="ARBA" id="ARBA00022737"/>
    </source>
</evidence>
<reference evidence="5 6" key="1">
    <citation type="journal article" date="2022" name="Nat. Plants">
        <title>Genomes of leafy and leafless Platanthera orchids illuminate the evolution of mycoheterotrophy.</title>
        <authorList>
            <person name="Li M.H."/>
            <person name="Liu K.W."/>
            <person name="Li Z."/>
            <person name="Lu H.C."/>
            <person name="Ye Q.L."/>
            <person name="Zhang D."/>
            <person name="Wang J.Y."/>
            <person name="Li Y.F."/>
            <person name="Zhong Z.M."/>
            <person name="Liu X."/>
            <person name="Yu X."/>
            <person name="Liu D.K."/>
            <person name="Tu X.D."/>
            <person name="Liu B."/>
            <person name="Hao Y."/>
            <person name="Liao X.Y."/>
            <person name="Jiang Y.T."/>
            <person name="Sun W.H."/>
            <person name="Chen J."/>
            <person name="Chen Y.Q."/>
            <person name="Ai Y."/>
            <person name="Zhai J.W."/>
            <person name="Wu S.S."/>
            <person name="Zhou Z."/>
            <person name="Hsiao Y.Y."/>
            <person name="Wu W.L."/>
            <person name="Chen Y.Y."/>
            <person name="Lin Y.F."/>
            <person name="Hsu J.L."/>
            <person name="Li C.Y."/>
            <person name="Wang Z.W."/>
            <person name="Zhao X."/>
            <person name="Zhong W.Y."/>
            <person name="Ma X.K."/>
            <person name="Ma L."/>
            <person name="Huang J."/>
            <person name="Chen G.Z."/>
            <person name="Huang M.Z."/>
            <person name="Huang L."/>
            <person name="Peng D.H."/>
            <person name="Luo Y.B."/>
            <person name="Zou S.Q."/>
            <person name="Chen S.P."/>
            <person name="Lan S."/>
            <person name="Tsai W.C."/>
            <person name="Van de Peer Y."/>
            <person name="Liu Z.J."/>
        </authorList>
    </citation>
    <scope>NUCLEOTIDE SEQUENCE [LARGE SCALE GENOMIC DNA]</scope>
    <source>
        <strain evidence="5">Lor288</strain>
    </source>
</reference>